<feature type="compositionally biased region" description="Basic and acidic residues" evidence="1">
    <location>
        <begin position="195"/>
        <end position="221"/>
    </location>
</feature>
<evidence type="ECO:0008006" key="4">
    <source>
        <dbReference type="Google" id="ProtNLM"/>
    </source>
</evidence>
<sequence>MLVLLVVGLLVGAGAGAGYGIGRAVDMVRSAWPEPTPVLEAAKEAPPTPLDPAGPANTCDPSMVSLDLGSPTAGFTLGDSIPFTMRVTNVGRVPCLLDGHRSSMQVTVTAADGDKQLWSSADCAGTGEELLLLGPDEVWEATARWTGSRSAPGCGGSGKVPAGEYAATLTLPDVGASSDPFEVTVAAAPEPEPEPGSKNEGEADGGSDKSSDKSSQKKSDGQSDESSDQPAQDAEKSSGDKKSSDEKNSSNDKSRGQDEDGGGDKGPAKDSSGA</sequence>
<dbReference type="RefSeq" id="WP_172153356.1">
    <property type="nucleotide sequence ID" value="NZ_JABEZT010000009.1"/>
</dbReference>
<feature type="compositionally biased region" description="Basic and acidic residues" evidence="1">
    <location>
        <begin position="233"/>
        <end position="268"/>
    </location>
</feature>
<evidence type="ECO:0000313" key="3">
    <source>
        <dbReference type="Proteomes" id="UP001500956"/>
    </source>
</evidence>
<evidence type="ECO:0000256" key="1">
    <source>
        <dbReference type="SAM" id="MobiDB-lite"/>
    </source>
</evidence>
<proteinExistence type="predicted"/>
<comment type="caution">
    <text evidence="2">The sequence shown here is derived from an EMBL/GenBank/DDBJ whole genome shotgun (WGS) entry which is preliminary data.</text>
</comment>
<evidence type="ECO:0000313" key="2">
    <source>
        <dbReference type="EMBL" id="GAA4724922.1"/>
    </source>
</evidence>
<dbReference type="EMBL" id="BAABID010000007">
    <property type="protein sequence ID" value="GAA4724922.1"/>
    <property type="molecule type" value="Genomic_DNA"/>
</dbReference>
<keyword evidence="3" id="KW-1185">Reference proteome</keyword>
<feature type="region of interest" description="Disordered" evidence="1">
    <location>
        <begin position="187"/>
        <end position="274"/>
    </location>
</feature>
<organism evidence="2 3">
    <name type="scientific">Isoptericola chiayiensis</name>
    <dbReference type="NCBI Taxonomy" id="579446"/>
    <lineage>
        <taxon>Bacteria</taxon>
        <taxon>Bacillati</taxon>
        <taxon>Actinomycetota</taxon>
        <taxon>Actinomycetes</taxon>
        <taxon>Micrococcales</taxon>
        <taxon>Promicromonosporaceae</taxon>
        <taxon>Isoptericola</taxon>
    </lineage>
</organism>
<protein>
    <recommendedName>
        <fullName evidence="4">DUF4232 domain-containing protein</fullName>
    </recommendedName>
</protein>
<name>A0ABP8Y9V6_9MICO</name>
<gene>
    <name evidence="2" type="ORF">GCM10023216_13870</name>
</gene>
<reference evidence="3" key="1">
    <citation type="journal article" date="2019" name="Int. J. Syst. Evol. Microbiol.">
        <title>The Global Catalogue of Microorganisms (GCM) 10K type strain sequencing project: providing services to taxonomists for standard genome sequencing and annotation.</title>
        <authorList>
            <consortium name="The Broad Institute Genomics Platform"/>
            <consortium name="The Broad Institute Genome Sequencing Center for Infectious Disease"/>
            <person name="Wu L."/>
            <person name="Ma J."/>
        </authorList>
    </citation>
    <scope>NUCLEOTIDE SEQUENCE [LARGE SCALE GENOMIC DNA]</scope>
    <source>
        <strain evidence="3">JCM 18063</strain>
    </source>
</reference>
<dbReference type="Proteomes" id="UP001500956">
    <property type="component" value="Unassembled WGS sequence"/>
</dbReference>
<accession>A0ABP8Y9V6</accession>